<dbReference type="EMBL" id="FLQV01000954">
    <property type="protein sequence ID" value="SBS98803.1"/>
    <property type="molecule type" value="Genomic_DNA"/>
</dbReference>
<dbReference type="EMBL" id="FLQU01000197">
    <property type="protein sequence ID" value="SBS82120.1"/>
    <property type="molecule type" value="Genomic_DNA"/>
</dbReference>
<dbReference type="Proteomes" id="UP000078546">
    <property type="component" value="Unassembled WGS sequence"/>
</dbReference>
<evidence type="ECO:0000313" key="2">
    <source>
        <dbReference type="EMBL" id="SBS98803.1"/>
    </source>
</evidence>
<dbReference type="Pfam" id="PF05795">
    <property type="entry name" value="Plasmodium_Vir"/>
    <property type="match status" value="2"/>
</dbReference>
<evidence type="ECO:0000313" key="1">
    <source>
        <dbReference type="EMBL" id="SBS82120.1"/>
    </source>
</evidence>
<reference evidence="3 4" key="1">
    <citation type="submission" date="2016-05" db="EMBL/GenBank/DDBJ databases">
        <authorList>
            <person name="Naeem Raeece"/>
        </authorList>
    </citation>
    <scope>NUCLEOTIDE SEQUENCE [LARGE SCALE GENOMIC DNA]</scope>
</reference>
<organism evidence="2 3">
    <name type="scientific">Plasmodium ovale curtisi</name>
    <dbReference type="NCBI Taxonomy" id="864141"/>
    <lineage>
        <taxon>Eukaryota</taxon>
        <taxon>Sar</taxon>
        <taxon>Alveolata</taxon>
        <taxon>Apicomplexa</taxon>
        <taxon>Aconoidasida</taxon>
        <taxon>Haemosporida</taxon>
        <taxon>Plasmodiidae</taxon>
        <taxon>Plasmodium</taxon>
        <taxon>Plasmodium (Plasmodium)</taxon>
    </lineage>
</organism>
<dbReference type="AlphaFoldDB" id="A0A1A8X4W7"/>
<sequence>MPSQDHDSCELYTNSILKELKENEDENGSKHFCNSASLNIRKYTSIKKICWKVASQLNYIGKILLDDNKMKTYCSYLNYLLYDEIIKNNEVTNHAKTIVSFRTPWNRVISDPNFSKKDFCRLVFHNMDKEYYEKWKKMFDYCTNYAHIQKDLLSNNTCANSYCKYIDENKDLFGEFTRVCSIRTNNVCPPFFEDCKQNIPSYILDLPQCEEYKKSRESSQVTDEGVTGQASAGTLRTLQETSFDSSPSMNQSSSSYSNTAMLTTFPTLTILVGSLLMYKLTPFGSWLRPHLQRMTKINNISDEEGTQLSYTSEYNDINSNEGSYNIAYYSGENY</sequence>
<evidence type="ECO:0000313" key="3">
    <source>
        <dbReference type="Proteomes" id="UP000078546"/>
    </source>
</evidence>
<dbReference type="InterPro" id="IPR008780">
    <property type="entry name" value="Plasmodium_Vir"/>
</dbReference>
<name>A0A1A8X4W7_PLAOA</name>
<proteinExistence type="predicted"/>
<dbReference type="Proteomes" id="UP000078560">
    <property type="component" value="Unassembled WGS sequence"/>
</dbReference>
<reference evidence="2" key="2">
    <citation type="submission" date="2016-05" db="EMBL/GenBank/DDBJ databases">
        <authorList>
            <person name="Lavstsen T."/>
            <person name="Jespersen J.S."/>
        </authorList>
    </citation>
    <scope>NUCLEOTIDE SEQUENCE [LARGE SCALE GENOMIC DNA]</scope>
</reference>
<gene>
    <name evidence="2" type="ORF">POVCU1_048870</name>
    <name evidence="1" type="ORF">POVCU2_0013990</name>
</gene>
<protein>
    <submittedName>
        <fullName evidence="2">PIR Superfamily Protein</fullName>
    </submittedName>
</protein>
<accession>A0A1A8X4W7</accession>
<evidence type="ECO:0000313" key="4">
    <source>
        <dbReference type="Proteomes" id="UP000078560"/>
    </source>
</evidence>